<sequence>MICSLVVQDAILKEENRQLSCSIGILQSMDNPANNVSTTKCLMQEGHAIQVTRKAWLVTFRLKQLFYAAHDRCKF</sequence>
<evidence type="ECO:0000313" key="1">
    <source>
        <dbReference type="Proteomes" id="UP000887565"/>
    </source>
</evidence>
<dbReference type="AlphaFoldDB" id="A0A915IZJ4"/>
<protein>
    <submittedName>
        <fullName evidence="2">Uncharacterized protein</fullName>
    </submittedName>
</protein>
<proteinExistence type="predicted"/>
<name>A0A915IZJ4_ROMCU</name>
<keyword evidence="1" id="KW-1185">Reference proteome</keyword>
<dbReference type="Proteomes" id="UP000887565">
    <property type="component" value="Unplaced"/>
</dbReference>
<reference evidence="2" key="1">
    <citation type="submission" date="2022-11" db="UniProtKB">
        <authorList>
            <consortium name="WormBaseParasite"/>
        </authorList>
    </citation>
    <scope>IDENTIFICATION</scope>
</reference>
<evidence type="ECO:0000313" key="2">
    <source>
        <dbReference type="WBParaSite" id="nRc.2.0.1.t19123-RA"/>
    </source>
</evidence>
<organism evidence="1 2">
    <name type="scientific">Romanomermis culicivorax</name>
    <name type="common">Nematode worm</name>
    <dbReference type="NCBI Taxonomy" id="13658"/>
    <lineage>
        <taxon>Eukaryota</taxon>
        <taxon>Metazoa</taxon>
        <taxon>Ecdysozoa</taxon>
        <taxon>Nematoda</taxon>
        <taxon>Enoplea</taxon>
        <taxon>Dorylaimia</taxon>
        <taxon>Mermithida</taxon>
        <taxon>Mermithoidea</taxon>
        <taxon>Mermithidae</taxon>
        <taxon>Romanomermis</taxon>
    </lineage>
</organism>
<accession>A0A915IZJ4</accession>
<dbReference type="WBParaSite" id="nRc.2.0.1.t19123-RA">
    <property type="protein sequence ID" value="nRc.2.0.1.t19123-RA"/>
    <property type="gene ID" value="nRc.2.0.1.g19123"/>
</dbReference>